<dbReference type="EMBL" id="LCDD01000003">
    <property type="protein sequence ID" value="KKS47709.1"/>
    <property type="molecule type" value="Genomic_DNA"/>
</dbReference>
<evidence type="ECO:0000313" key="3">
    <source>
        <dbReference type="Proteomes" id="UP000034320"/>
    </source>
</evidence>
<protein>
    <recommendedName>
        <fullName evidence="4">Type II toxin-antitoxin system RelE/ParE family toxin</fullName>
    </recommendedName>
</protein>
<dbReference type="SUPFAM" id="SSF143011">
    <property type="entry name" value="RelE-like"/>
    <property type="match status" value="1"/>
</dbReference>
<organism evidence="2 3">
    <name type="scientific">Candidatus Gottesmanbacteria bacterium GW2011_GWA2_42_18</name>
    <dbReference type="NCBI Taxonomy" id="1618442"/>
    <lineage>
        <taxon>Bacteria</taxon>
        <taxon>Candidatus Gottesmaniibacteriota</taxon>
    </lineage>
</organism>
<reference evidence="2 3" key="1">
    <citation type="journal article" date="2015" name="Nature">
        <title>rRNA introns, odd ribosomes, and small enigmatic genomes across a large radiation of phyla.</title>
        <authorList>
            <person name="Brown C.T."/>
            <person name="Hug L.A."/>
            <person name="Thomas B.C."/>
            <person name="Sharon I."/>
            <person name="Castelle C.J."/>
            <person name="Singh A."/>
            <person name="Wilkins M.J."/>
            <person name="Williams K.H."/>
            <person name="Banfield J.F."/>
        </authorList>
    </citation>
    <scope>NUCLEOTIDE SEQUENCE [LARGE SCALE GENOMIC DNA]</scope>
</reference>
<dbReference type="InterPro" id="IPR007712">
    <property type="entry name" value="RelE/ParE_toxin"/>
</dbReference>
<keyword evidence="1" id="KW-1277">Toxin-antitoxin system</keyword>
<comment type="caution">
    <text evidence="2">The sequence shown here is derived from an EMBL/GenBank/DDBJ whole genome shotgun (WGS) entry which is preliminary data.</text>
</comment>
<accession>A0A0G0ZGA7</accession>
<evidence type="ECO:0000256" key="1">
    <source>
        <dbReference type="ARBA" id="ARBA00022649"/>
    </source>
</evidence>
<sequence>MIGKPLKGELEGLRSLRSWPYRNVYEIKGKKIIIISVAHRPSVY</sequence>
<evidence type="ECO:0008006" key="4">
    <source>
        <dbReference type="Google" id="ProtNLM"/>
    </source>
</evidence>
<evidence type="ECO:0000313" key="2">
    <source>
        <dbReference type="EMBL" id="KKS47709.1"/>
    </source>
</evidence>
<dbReference type="Proteomes" id="UP000034320">
    <property type="component" value="Unassembled WGS sequence"/>
</dbReference>
<dbReference type="InterPro" id="IPR035093">
    <property type="entry name" value="RelE/ParE_toxin_dom_sf"/>
</dbReference>
<name>A0A0G0ZGA7_9BACT</name>
<dbReference type="AlphaFoldDB" id="A0A0G0ZGA7"/>
<dbReference type="Gene3D" id="3.30.2310.20">
    <property type="entry name" value="RelE-like"/>
    <property type="match status" value="1"/>
</dbReference>
<proteinExistence type="predicted"/>
<dbReference type="Pfam" id="PF05016">
    <property type="entry name" value="ParE_toxin"/>
    <property type="match status" value="1"/>
</dbReference>
<gene>
    <name evidence="2" type="ORF">UV09_C0003G0054</name>
</gene>